<feature type="compositionally biased region" description="Basic and acidic residues" evidence="2">
    <location>
        <begin position="1625"/>
        <end position="1638"/>
    </location>
</feature>
<dbReference type="Proteomes" id="UP000253318">
    <property type="component" value="Unassembled WGS sequence"/>
</dbReference>
<feature type="region of interest" description="Disordered" evidence="2">
    <location>
        <begin position="62"/>
        <end position="114"/>
    </location>
</feature>
<organism evidence="3 4">
    <name type="scientific">Marinitenerispora sediminis</name>
    <dbReference type="NCBI Taxonomy" id="1931232"/>
    <lineage>
        <taxon>Bacteria</taxon>
        <taxon>Bacillati</taxon>
        <taxon>Actinomycetota</taxon>
        <taxon>Actinomycetes</taxon>
        <taxon>Streptosporangiales</taxon>
        <taxon>Nocardiopsidaceae</taxon>
        <taxon>Marinitenerispora</taxon>
    </lineage>
</organism>
<feature type="region of interest" description="Disordered" evidence="2">
    <location>
        <begin position="1719"/>
        <end position="1995"/>
    </location>
</feature>
<feature type="compositionally biased region" description="Basic and acidic residues" evidence="2">
    <location>
        <begin position="384"/>
        <end position="436"/>
    </location>
</feature>
<comment type="caution">
    <text evidence="3">The sequence shown here is derived from an EMBL/GenBank/DDBJ whole genome shotgun (WGS) entry which is preliminary data.</text>
</comment>
<feature type="region of interest" description="Disordered" evidence="2">
    <location>
        <begin position="1"/>
        <end position="47"/>
    </location>
</feature>
<feature type="compositionally biased region" description="Basic residues" evidence="2">
    <location>
        <begin position="1801"/>
        <end position="1811"/>
    </location>
</feature>
<gene>
    <name evidence="3" type="ORF">DEF24_24755</name>
</gene>
<feature type="compositionally biased region" description="Low complexity" evidence="2">
    <location>
        <begin position="1554"/>
        <end position="1564"/>
    </location>
</feature>
<dbReference type="EMBL" id="QEIN01000305">
    <property type="protein sequence ID" value="RCV49928.1"/>
    <property type="molecule type" value="Genomic_DNA"/>
</dbReference>
<sequence length="1995" mass="219630">FIEAEVVPADWEPAPDWRPSPLGDADRGYPRPTGQPNMSAGFGPTTGMTGPYVPWTGTYDVNLAVTDPAPGTGGGTPPDSDGRDATTPAPRQGGGTATGPESTGTGRGGRSIEDALTEVARAQTEVVRFETELENTRERLNLAEDDPSYLGGKVEAAQRRVTAAQAETDLAQARLDDARGSRTGTELARGDMDRARTELDRAHADLAQARESYTRAGGTTASDGTPQQALRSGFSTDAPPSTGTTPVSTRDASPLDGFRDLPGPIPDLEPPEVWALFETTTNAADGSPVPQVSEDTAPPPADTPSPENTDADEDPHAPVIRDFAVTAAEQPPPPEPVRQRQAEAAEALTAYSGLRQRVQDALTELEKAEARVKESQDAVTSSTSKHEKAEKAEKQARTDRTTAVDSARDRVTEAERRAAESDQRATESRERARQSARDGAAAEQAHRAAVRDAGGIRASADAAHRAALDRAAEIRAAADRSDDPAAENARADALVHQADQDRDAELARADRVEREAGEALRDARERHARNVRRLEDDVRTAARDHGTARHERHVRAETTSTHDRAVHKAEEDLRKARDVRERDERNLLRDQYDLAVAGRTYGDLLRDTADAGRRLVEARSSLRDALADHYRATAEEARQARDTAEGERDRAVGERDALLREQAGLPAVIDRAVRDGDRAAEAAARDRSAALPEEISAAEQRVRDTQTEYERRTGDWERATADVRDGERNAAQEHAEDQQRSASFGEFRTEGRELSEEAGDTIRKLQARVDEITGVPGKSREDDLGTYSRQLDHLLGSELLEPHRVRLNVTHGDRTGFDAVLHQLPDLDDAARTRLAEDYAKNPYPSYSHSGHAVRIGDRTYKLRLRSTGNDWRRAGDPRAKPDDTAPDPYSSDSTTRDSKHTDARGTNTRRNVGGSVTINPMFVSDPIGRAGPAIVPMLQFALNQPSASETVNRSVSGKTETGLLGKPVDYSTSLTAELTVDPAPIIRYTAEGERIPLHRATAFQQDDALTMTVELADRTVSEAPEEITLHDPFAPRPAGEEPTGNPVGPRAASTHGAAVNGIRHTGLDDRSLTDWVVAYVNQRRPRTLWQRFKDATLPNLLRHYKSDPKNADSIREALSDDSIRDMLPDLTRGPVPLIVTDNSGREHLAKMWSVPEKFSRFDDNPAKLDLDRKTETGKEVDASLQRSATFSSGLGFGSVLQILGSLLRIEAPMVDYRHDRERTLGNSRSSGGTSNALTKTGDTAIYDVRRNYYVQFEGEDFAHQFTGNTVEVLAVDDAQILADPHRNDADARSRADHAPVYPHLRRDRPDHLGGTTIRGITWADGNRYASRAPDTASEASRSGDDAATTPDTDAPRPETDATRPDTSDTDTAESSPDPVFTVPHPLPQTVFDAYAQQVLDGLARKYPGLVVPEMARSREDYALRPGEERDGSFFSRENHFRRNHPVAIYNTARVLETITEHNLTGRGQTSDWFNEGVDLHLYETALVNPDLSNFNPWNPDKEGWFLPDIVTVRLRATPHDREFGGTVTKNRTADSGAGTSGRQRSEEHRPRHLPAAGRAGPQPLRRPPRRPDDRRQRPAGAHHRPDGTGGARPARRGGPGAASGERRQRARTRHLHPAGAGRGPADDRRRPAGRADADTAGGRARPDPHLHLEHQRGDRGPHPASARLRAPRGRRRTAALPQAGGRPRLLPDLHVGRDAGRQFRPAVLHLPRAPDTQLAARLVPQRPAHRRAVRRPHRRALPRPAAVLHPEVDDAAGDQHQPQRGHVEERDLRRRHARRRQPEPERRRRARRPGAERPRPRAAARQRLKQPQHPGGMEPVQPEPRDERRHVGVRDLHGEDELQAARRGAHLQLRRPADRGRRDPPRLRLHGERPAPCQGQAPPRLPAHHRQRGVRVRPPGRPVRGRPRQRPVPLPRDGRRRRGDDRGRRRGRRPDRAAAQPEPASRAVHGPAGLRGPRPAPDQRPPDAALRGQRGPGRRAARRAAEAGQLRTDR</sequence>
<feature type="compositionally biased region" description="Low complexity" evidence="2">
    <location>
        <begin position="451"/>
        <end position="461"/>
    </location>
</feature>
<feature type="region of interest" description="Disordered" evidence="2">
    <location>
        <begin position="1286"/>
        <end position="1385"/>
    </location>
</feature>
<proteinExistence type="predicted"/>
<feature type="compositionally biased region" description="Basic and acidic residues" evidence="2">
    <location>
        <begin position="871"/>
        <end position="884"/>
    </location>
</feature>
<protein>
    <submittedName>
        <fullName evidence="3">Uncharacterized protein</fullName>
    </submittedName>
</protein>
<feature type="coiled-coil region" evidence="1">
    <location>
        <begin position="627"/>
        <end position="654"/>
    </location>
</feature>
<feature type="compositionally biased region" description="Basic and acidic residues" evidence="2">
    <location>
        <begin position="462"/>
        <end position="483"/>
    </location>
</feature>
<accession>A0A368T2A4</accession>
<reference evidence="3 4" key="1">
    <citation type="submission" date="2018-04" db="EMBL/GenBank/DDBJ databases">
        <title>Novel actinobacteria from marine sediment.</title>
        <authorList>
            <person name="Ng Z.Y."/>
            <person name="Tan G.Y.A."/>
        </authorList>
    </citation>
    <scope>NUCLEOTIDE SEQUENCE [LARGE SCALE GENOMIC DNA]</scope>
    <source>
        <strain evidence="3 4">TPS81</strain>
    </source>
</reference>
<feature type="compositionally biased region" description="Basic and acidic residues" evidence="2">
    <location>
        <begin position="1824"/>
        <end position="1845"/>
    </location>
</feature>
<feature type="compositionally biased region" description="Basic and acidic residues" evidence="2">
    <location>
        <begin position="747"/>
        <end position="759"/>
    </location>
</feature>
<evidence type="ECO:0000256" key="1">
    <source>
        <dbReference type="SAM" id="Coils"/>
    </source>
</evidence>
<feature type="compositionally biased region" description="Basic and acidic residues" evidence="2">
    <location>
        <begin position="1856"/>
        <end position="1874"/>
    </location>
</feature>
<keyword evidence="1" id="KW-0175">Coiled coil</keyword>
<feature type="region of interest" description="Disordered" evidence="2">
    <location>
        <begin position="1031"/>
        <end position="1054"/>
    </location>
</feature>
<evidence type="ECO:0000256" key="2">
    <source>
        <dbReference type="SAM" id="MobiDB-lite"/>
    </source>
</evidence>
<evidence type="ECO:0000313" key="4">
    <source>
        <dbReference type="Proteomes" id="UP000253318"/>
    </source>
</evidence>
<feature type="compositionally biased region" description="Polar residues" evidence="2">
    <location>
        <begin position="905"/>
        <end position="914"/>
    </location>
</feature>
<feature type="region of interest" description="Disordered" evidence="2">
    <location>
        <begin position="867"/>
        <end position="914"/>
    </location>
</feature>
<evidence type="ECO:0000313" key="3">
    <source>
        <dbReference type="EMBL" id="RCV49928.1"/>
    </source>
</evidence>
<feature type="compositionally biased region" description="Basic residues" evidence="2">
    <location>
        <begin position="1887"/>
        <end position="1896"/>
    </location>
</feature>
<feature type="compositionally biased region" description="Polar residues" evidence="2">
    <location>
        <begin position="217"/>
        <end position="251"/>
    </location>
</feature>
<feature type="compositionally biased region" description="Basic residues" evidence="2">
    <location>
        <begin position="1728"/>
        <end position="1742"/>
    </location>
</feature>
<feature type="compositionally biased region" description="Basic and acidic residues" evidence="2">
    <location>
        <begin position="895"/>
        <end position="904"/>
    </location>
</feature>
<feature type="compositionally biased region" description="Basic and acidic residues" evidence="2">
    <location>
        <begin position="700"/>
        <end position="739"/>
    </location>
</feature>
<feature type="compositionally biased region" description="Basic and acidic residues" evidence="2">
    <location>
        <begin position="367"/>
        <end position="376"/>
    </location>
</feature>
<feature type="region of interest" description="Disordered" evidence="2">
    <location>
        <begin position="1522"/>
        <end position="1694"/>
    </location>
</feature>
<feature type="region of interest" description="Disordered" evidence="2">
    <location>
        <begin position="173"/>
        <end position="348"/>
    </location>
</feature>
<feature type="region of interest" description="Disordered" evidence="2">
    <location>
        <begin position="680"/>
        <end position="759"/>
    </location>
</feature>
<feature type="compositionally biased region" description="Basic and acidic residues" evidence="2">
    <location>
        <begin position="1645"/>
        <end position="1662"/>
    </location>
</feature>
<name>A0A368T2A4_9ACTN</name>
<feature type="region of interest" description="Disordered" evidence="2">
    <location>
        <begin position="541"/>
        <end position="567"/>
    </location>
</feature>
<dbReference type="Gene3D" id="1.20.120.330">
    <property type="entry name" value="Nucleotidyltransferases domain 2"/>
    <property type="match status" value="1"/>
</dbReference>
<feature type="region of interest" description="Disordered" evidence="2">
    <location>
        <begin position="367"/>
        <end position="502"/>
    </location>
</feature>
<feature type="compositionally biased region" description="Basic and acidic residues" evidence="2">
    <location>
        <begin position="1286"/>
        <end position="1298"/>
    </location>
</feature>
<feature type="compositionally biased region" description="Basic and acidic residues" evidence="2">
    <location>
        <begin position="188"/>
        <end position="204"/>
    </location>
</feature>
<keyword evidence="4" id="KW-1185">Reference proteome</keyword>
<feature type="compositionally biased region" description="Basic and acidic residues" evidence="2">
    <location>
        <begin position="1354"/>
        <end position="1367"/>
    </location>
</feature>
<feature type="non-terminal residue" evidence="3">
    <location>
        <position position="1"/>
    </location>
</feature>